<dbReference type="AlphaFoldDB" id="A0A8D8ATI8"/>
<reference evidence="1" key="1">
    <citation type="submission" date="2021-05" db="EMBL/GenBank/DDBJ databases">
        <authorList>
            <person name="Alioto T."/>
            <person name="Alioto T."/>
            <person name="Gomez Garrido J."/>
        </authorList>
    </citation>
    <scope>NUCLEOTIDE SEQUENCE</scope>
</reference>
<name>A0A8D8ATI8_CULPI</name>
<protein>
    <submittedName>
        <fullName evidence="1">(northern house mosquito) hypothetical protein</fullName>
    </submittedName>
</protein>
<organism evidence="1">
    <name type="scientific">Culex pipiens</name>
    <name type="common">House mosquito</name>
    <dbReference type="NCBI Taxonomy" id="7175"/>
    <lineage>
        <taxon>Eukaryota</taxon>
        <taxon>Metazoa</taxon>
        <taxon>Ecdysozoa</taxon>
        <taxon>Arthropoda</taxon>
        <taxon>Hexapoda</taxon>
        <taxon>Insecta</taxon>
        <taxon>Pterygota</taxon>
        <taxon>Neoptera</taxon>
        <taxon>Endopterygota</taxon>
        <taxon>Diptera</taxon>
        <taxon>Nematocera</taxon>
        <taxon>Culicoidea</taxon>
        <taxon>Culicidae</taxon>
        <taxon>Culicinae</taxon>
        <taxon>Culicini</taxon>
        <taxon>Culex</taxon>
        <taxon>Culex</taxon>
    </lineage>
</organism>
<dbReference type="EMBL" id="HBUE01044320">
    <property type="protein sequence ID" value="CAG6461945.1"/>
    <property type="molecule type" value="Transcribed_RNA"/>
</dbReference>
<accession>A0A8D8ATI8</accession>
<sequence length="187" mass="22046">MWEAKFRVPSMMKKEHQRSQILVLILEVTLPAGYEVRRVGSKQRSQEDPLERIFALVDLLQQRPYHLRILQTPIPRHPYRNIQHIMELPHHANLVIPILHLPVVVYSGLYRQRHRQLRRGRLPTLDTSGYHRVQVVNHVPATLARLESTSLQLPERLLEEHLEYVLHLPLIQNQSRKSGITAEEQLF</sequence>
<evidence type="ECO:0000313" key="1">
    <source>
        <dbReference type="EMBL" id="CAG6461945.1"/>
    </source>
</evidence>
<proteinExistence type="predicted"/>